<sequence length="394" mass="42966">MYDTENLQRRKSRIANAVFFFISGYGYAAWASRIPTIRTEFQLSDSMLGSILFAMPIGLICTLPITNYLLSRNSSKKIMLIGSIAFNAVLCLTGFVSEVWQLFVILFCFGSSRNLLNISMNAQAVSVQKLYRNKSIITTFHGIWSIAGFSGAALGYVLVSFGIGIQWHFPLVGIAMIALTLHQYQYTLDAPADSKKHKTLFALPEKSILGYAIIVFICMACENTMYDWSGVYFQKAMKASQPLATGAFAVYMITMTVGRFAGDRIVNRIGVKKMLFYSAALLATGFLIVVTLPFVFTGILGFILIGFGISCISPLVFGLAGKSAVHSSASSLASISSISYLGFLAVPPLIGFISEVTSIRVSFGIITFLAGIMIVLISKIKEESNVVKNVTAQQ</sequence>
<gene>
    <name evidence="7" type="ORF">FLP_00535</name>
</gene>
<feature type="transmembrane region" description="Helical" evidence="5">
    <location>
        <begin position="274"/>
        <end position="296"/>
    </location>
</feature>
<dbReference type="EMBL" id="LVEN01000001">
    <property type="protein sequence ID" value="OCB78227.1"/>
    <property type="molecule type" value="Genomic_DNA"/>
</dbReference>
<keyword evidence="3 5" id="KW-1133">Transmembrane helix</keyword>
<evidence type="ECO:0000313" key="8">
    <source>
        <dbReference type="Proteomes" id="UP000093343"/>
    </source>
</evidence>
<feature type="transmembrane region" description="Helical" evidence="5">
    <location>
        <begin position="246"/>
        <end position="262"/>
    </location>
</feature>
<reference evidence="8" key="1">
    <citation type="submission" date="2016-03" db="EMBL/GenBank/DDBJ databases">
        <title>Draft genome sequence of Paenibacillus glacialis DSM 22343.</title>
        <authorList>
            <person name="Shin S.-K."/>
            <person name="Yi H."/>
        </authorList>
    </citation>
    <scope>NUCLEOTIDE SEQUENCE [LARGE SCALE GENOMIC DNA]</scope>
    <source>
        <strain evidence="8">CCUG 60099</strain>
    </source>
</reference>
<name>A0ABX2XQ45_9FLAO</name>
<evidence type="ECO:0000259" key="6">
    <source>
        <dbReference type="PROSITE" id="PS50850"/>
    </source>
</evidence>
<evidence type="ECO:0000256" key="4">
    <source>
        <dbReference type="ARBA" id="ARBA00023136"/>
    </source>
</evidence>
<evidence type="ECO:0000256" key="3">
    <source>
        <dbReference type="ARBA" id="ARBA00022989"/>
    </source>
</evidence>
<evidence type="ECO:0000313" key="7">
    <source>
        <dbReference type="EMBL" id="OCB78227.1"/>
    </source>
</evidence>
<evidence type="ECO:0000256" key="1">
    <source>
        <dbReference type="ARBA" id="ARBA00004141"/>
    </source>
</evidence>
<feature type="transmembrane region" description="Helical" evidence="5">
    <location>
        <begin position="332"/>
        <end position="353"/>
    </location>
</feature>
<dbReference type="Pfam" id="PF07690">
    <property type="entry name" value="MFS_1"/>
    <property type="match status" value="1"/>
</dbReference>
<dbReference type="InterPro" id="IPR020846">
    <property type="entry name" value="MFS_dom"/>
</dbReference>
<feature type="transmembrane region" description="Helical" evidence="5">
    <location>
        <begin position="169"/>
        <end position="187"/>
    </location>
</feature>
<feature type="transmembrane region" description="Helical" evidence="5">
    <location>
        <begin position="78"/>
        <end position="96"/>
    </location>
</feature>
<dbReference type="Gene3D" id="1.20.1250.20">
    <property type="entry name" value="MFS general substrate transporter like domains"/>
    <property type="match status" value="2"/>
</dbReference>
<feature type="domain" description="Major facilitator superfamily (MFS) profile" evidence="6">
    <location>
        <begin position="12"/>
        <end position="385"/>
    </location>
</feature>
<dbReference type="Proteomes" id="UP000093343">
    <property type="component" value="Unassembled WGS sequence"/>
</dbReference>
<keyword evidence="8" id="KW-1185">Reference proteome</keyword>
<keyword evidence="4 5" id="KW-0472">Membrane</keyword>
<feature type="transmembrane region" description="Helical" evidence="5">
    <location>
        <begin position="50"/>
        <end position="71"/>
    </location>
</feature>
<comment type="caution">
    <text evidence="7">The sequence shown here is derived from an EMBL/GenBank/DDBJ whole genome shotgun (WGS) entry which is preliminary data.</text>
</comment>
<dbReference type="PROSITE" id="PS50850">
    <property type="entry name" value="MFS"/>
    <property type="match status" value="1"/>
</dbReference>
<dbReference type="InterPro" id="IPR036259">
    <property type="entry name" value="MFS_trans_sf"/>
</dbReference>
<evidence type="ECO:0000256" key="5">
    <source>
        <dbReference type="SAM" id="Phobius"/>
    </source>
</evidence>
<dbReference type="RefSeq" id="WP_065447551.1">
    <property type="nucleotide sequence ID" value="NZ_LVEN01000001.1"/>
</dbReference>
<dbReference type="SUPFAM" id="SSF103473">
    <property type="entry name" value="MFS general substrate transporter"/>
    <property type="match status" value="1"/>
</dbReference>
<accession>A0ABX2XQ45</accession>
<comment type="subcellular location">
    <subcellularLocation>
        <location evidence="1">Membrane</location>
        <topology evidence="1">Multi-pass membrane protein</topology>
    </subcellularLocation>
</comment>
<feature type="transmembrane region" description="Helical" evidence="5">
    <location>
        <begin position="12"/>
        <end position="30"/>
    </location>
</feature>
<feature type="transmembrane region" description="Helical" evidence="5">
    <location>
        <begin position="102"/>
        <end position="122"/>
    </location>
</feature>
<feature type="transmembrane region" description="Helical" evidence="5">
    <location>
        <begin position="359"/>
        <end position="378"/>
    </location>
</feature>
<evidence type="ECO:0000256" key="2">
    <source>
        <dbReference type="ARBA" id="ARBA00022692"/>
    </source>
</evidence>
<feature type="transmembrane region" description="Helical" evidence="5">
    <location>
        <begin position="208"/>
        <end position="226"/>
    </location>
</feature>
<feature type="transmembrane region" description="Helical" evidence="5">
    <location>
        <begin position="143"/>
        <end position="163"/>
    </location>
</feature>
<organism evidence="7 8">
    <name type="scientific">Flavobacterium piscis</name>
    <dbReference type="NCBI Taxonomy" id="1114874"/>
    <lineage>
        <taxon>Bacteria</taxon>
        <taxon>Pseudomonadati</taxon>
        <taxon>Bacteroidota</taxon>
        <taxon>Flavobacteriia</taxon>
        <taxon>Flavobacteriales</taxon>
        <taxon>Flavobacteriaceae</taxon>
        <taxon>Flavobacterium</taxon>
    </lineage>
</organism>
<dbReference type="InterPro" id="IPR051788">
    <property type="entry name" value="MFS_Transporter"/>
</dbReference>
<keyword evidence="2 5" id="KW-0812">Transmembrane</keyword>
<dbReference type="CDD" id="cd17393">
    <property type="entry name" value="MFS_MosC_like"/>
    <property type="match status" value="1"/>
</dbReference>
<protein>
    <submittedName>
        <fullName evidence="7">MFS transporter</fullName>
    </submittedName>
</protein>
<feature type="transmembrane region" description="Helical" evidence="5">
    <location>
        <begin position="302"/>
        <end position="320"/>
    </location>
</feature>
<proteinExistence type="predicted"/>
<dbReference type="InterPro" id="IPR011701">
    <property type="entry name" value="MFS"/>
</dbReference>
<dbReference type="PANTHER" id="PTHR23514">
    <property type="entry name" value="BYPASS OF STOP CODON PROTEIN 6"/>
    <property type="match status" value="1"/>
</dbReference>
<dbReference type="PANTHER" id="PTHR23514:SF13">
    <property type="entry name" value="INNER MEMBRANE PROTEIN YBJJ"/>
    <property type="match status" value="1"/>
</dbReference>